<gene>
    <name evidence="1" type="ORF">SAMN06295998_103228</name>
</gene>
<keyword evidence="2" id="KW-1185">Reference proteome</keyword>
<dbReference type="EMBL" id="FWYD01000003">
    <property type="protein sequence ID" value="SMC63309.1"/>
    <property type="molecule type" value="Genomic_DNA"/>
</dbReference>
<reference evidence="1 2" key="1">
    <citation type="submission" date="2017-04" db="EMBL/GenBank/DDBJ databases">
        <authorList>
            <person name="Afonso C.L."/>
            <person name="Miller P.J."/>
            <person name="Scott M.A."/>
            <person name="Spackman E."/>
            <person name="Goraichik I."/>
            <person name="Dimitrov K.M."/>
            <person name="Suarez D.L."/>
            <person name="Swayne D.E."/>
        </authorList>
    </citation>
    <scope>NUCLEOTIDE SEQUENCE [LARGE SCALE GENOMIC DNA]</scope>
    <source>
        <strain evidence="1 2">CGMCC 1.12644</strain>
    </source>
</reference>
<sequence>MVIVLGLIVAFILVALFSNRATRGCRWREYPGEDHSVWRCAFCGEQTTGARGKPPKICLRPRG</sequence>
<evidence type="ECO:0000313" key="2">
    <source>
        <dbReference type="Proteomes" id="UP000192330"/>
    </source>
</evidence>
<protein>
    <submittedName>
        <fullName evidence="1">Uncharacterized protein</fullName>
    </submittedName>
</protein>
<evidence type="ECO:0000313" key="1">
    <source>
        <dbReference type="EMBL" id="SMC63309.1"/>
    </source>
</evidence>
<name>A0A1W2ARE5_9RHOB</name>
<accession>A0A1W2ARE5</accession>
<dbReference type="STRING" id="1387277.SAMN06295998_103228"/>
<proteinExistence type="predicted"/>
<dbReference type="RefSeq" id="WP_084351637.1">
    <property type="nucleotide sequence ID" value="NZ_FWYD01000003.1"/>
</dbReference>
<dbReference type="Proteomes" id="UP000192330">
    <property type="component" value="Unassembled WGS sequence"/>
</dbReference>
<dbReference type="OrthoDB" id="7859107at2"/>
<dbReference type="AlphaFoldDB" id="A0A1W2ARE5"/>
<organism evidence="1 2">
    <name type="scientific">Primorskyibacter flagellatus</name>
    <dbReference type="NCBI Taxonomy" id="1387277"/>
    <lineage>
        <taxon>Bacteria</taxon>
        <taxon>Pseudomonadati</taxon>
        <taxon>Pseudomonadota</taxon>
        <taxon>Alphaproteobacteria</taxon>
        <taxon>Rhodobacterales</taxon>
        <taxon>Roseobacteraceae</taxon>
        <taxon>Primorskyibacter</taxon>
    </lineage>
</organism>